<gene>
    <name evidence="1" type="ORF">J057_22375</name>
</gene>
<sequence>MPDLIRHDGIHDDEWTLVSAPEEDQELTLPDGPALLPATVWKENRDQFAGRNDIGIWFDSHEEPEAFAEVIDDLPVIAVNFPKFTDGRGYSIARLLRERYGYKGELRAVGDVLLDQLFYMKRCGFDAYALRADKDISQAEHCLNVFSNTYQAAVDNKEPLFRRRKAEAAS</sequence>
<dbReference type="AlphaFoldDB" id="N6WT49"/>
<dbReference type="RefSeq" id="WP_004582406.1">
    <property type="nucleotide sequence ID" value="NZ_AP028878.1"/>
</dbReference>
<protein>
    <submittedName>
        <fullName evidence="1">DUF934 domain-containing protein</fullName>
    </submittedName>
</protein>
<proteinExistence type="predicted"/>
<dbReference type="Pfam" id="PF06073">
    <property type="entry name" value="DUF934"/>
    <property type="match status" value="1"/>
</dbReference>
<dbReference type="eggNOG" id="COG3749">
    <property type="taxonomic scope" value="Bacteria"/>
</dbReference>
<dbReference type="PIRSF" id="PIRSF030820">
    <property type="entry name" value="UCP030820"/>
    <property type="match status" value="1"/>
</dbReference>
<reference evidence="1 2" key="1">
    <citation type="journal article" date="2013" name="Genome Announc.">
        <title>Genome Sequence of the Polycyclic Aromatic Hydrocarbon-Degrading Bacterium Strain Marinobacter nanhaiticus D15-8WT.</title>
        <authorList>
            <person name="Cui Z."/>
            <person name="Gao W."/>
            <person name="Li Q."/>
            <person name="Xu G."/>
            <person name="Zheng L."/>
        </authorList>
    </citation>
    <scope>NUCLEOTIDE SEQUENCE [LARGE SCALE GENOMIC DNA]</scope>
    <source>
        <strain evidence="1 2">D15-8W</strain>
    </source>
</reference>
<dbReference type="OrthoDB" id="9800421at2"/>
<dbReference type="STRING" id="626887.J057_22375"/>
<dbReference type="InterPro" id="IPR008318">
    <property type="entry name" value="UCP030820"/>
</dbReference>
<comment type="caution">
    <text evidence="1">The sequence shown here is derived from an EMBL/GenBank/DDBJ whole genome shotgun (WGS) entry which is preliminary data.</text>
</comment>
<accession>N6WT49</accession>
<keyword evidence="2" id="KW-1185">Reference proteome</keyword>
<evidence type="ECO:0000313" key="1">
    <source>
        <dbReference type="EMBL" id="ENO14187.1"/>
    </source>
</evidence>
<dbReference type="HOGENOM" id="CLU_115811_2_1_6"/>
<dbReference type="PATRIC" id="fig|626887.3.peg.4476"/>
<organism evidence="1 2">
    <name type="scientific">Marinobacter nanhaiticus D15-8W</name>
    <dbReference type="NCBI Taxonomy" id="626887"/>
    <lineage>
        <taxon>Bacteria</taxon>
        <taxon>Pseudomonadati</taxon>
        <taxon>Pseudomonadota</taxon>
        <taxon>Gammaproteobacteria</taxon>
        <taxon>Pseudomonadales</taxon>
        <taxon>Marinobacteraceae</taxon>
        <taxon>Marinobacter</taxon>
    </lineage>
</organism>
<evidence type="ECO:0000313" key="2">
    <source>
        <dbReference type="Proteomes" id="UP000013165"/>
    </source>
</evidence>
<dbReference type="Proteomes" id="UP000013165">
    <property type="component" value="Unassembled WGS sequence"/>
</dbReference>
<dbReference type="EMBL" id="APLQ01000014">
    <property type="protein sequence ID" value="ENO14187.1"/>
    <property type="molecule type" value="Genomic_DNA"/>
</dbReference>
<name>N6WT49_9GAMM</name>